<dbReference type="RefSeq" id="WP_071596488.1">
    <property type="nucleotide sequence ID" value="NZ_CP050969.1"/>
</dbReference>
<dbReference type="EMBL" id="JAFNAA010000010">
    <property type="protein sequence ID" value="MBO1108670.1"/>
    <property type="molecule type" value="Genomic_DNA"/>
</dbReference>
<comment type="caution">
    <text evidence="1">The sequence shown here is derived from an EMBL/GenBank/DDBJ whole genome shotgun (WGS) entry which is preliminary data.</text>
</comment>
<gene>
    <name evidence="1" type="ORF">J2R62_10630</name>
</gene>
<accession>A0A2P1VT22</accession>
<protein>
    <submittedName>
        <fullName evidence="1">DUF2618 domain-containing protein</fullName>
    </submittedName>
</protein>
<dbReference type="Pfam" id="PF10940">
    <property type="entry name" value="SpeFL"/>
    <property type="match status" value="1"/>
</dbReference>
<dbReference type="InterPro" id="IPR021237">
    <property type="entry name" value="SpeFL"/>
</dbReference>
<dbReference type="AlphaFoldDB" id="A0A2P1VT22"/>
<proteinExistence type="predicted"/>
<evidence type="ECO:0000313" key="2">
    <source>
        <dbReference type="Proteomes" id="UP000664658"/>
    </source>
</evidence>
<evidence type="ECO:0000313" key="1">
    <source>
        <dbReference type="EMBL" id="MBO1108670.1"/>
    </source>
</evidence>
<sequence>MKGLSIMKHIRRTRHLMMPIYRSYFSFAFFYYR</sequence>
<dbReference type="GeneID" id="97008653"/>
<organism evidence="1 2">
    <name type="scientific">Plesiomonas shigelloides</name>
    <name type="common">Aeromonas shigelloides</name>
    <dbReference type="NCBI Taxonomy" id="703"/>
    <lineage>
        <taxon>Bacteria</taxon>
        <taxon>Pseudomonadati</taxon>
        <taxon>Pseudomonadota</taxon>
        <taxon>Gammaproteobacteria</taxon>
        <taxon>Enterobacterales</taxon>
        <taxon>Enterobacteriaceae</taxon>
        <taxon>Plesiomonas</taxon>
    </lineage>
</organism>
<dbReference type="Proteomes" id="UP000664658">
    <property type="component" value="Unassembled WGS sequence"/>
</dbReference>
<name>A0A2P1VT22_PLESH</name>
<reference evidence="1" key="1">
    <citation type="submission" date="2021-03" db="EMBL/GenBank/DDBJ databases">
        <title>Plesiomonas shigelloides zfcc0051, isolated from zebrafish feces.</title>
        <authorList>
            <person name="Vanderhoek Z."/>
            <person name="Gaulke C."/>
        </authorList>
    </citation>
    <scope>NUCLEOTIDE SEQUENCE</scope>
    <source>
        <strain evidence="1">Zfcc0051</strain>
    </source>
</reference>